<keyword evidence="1" id="KW-0732">Signal</keyword>
<dbReference type="PANTHER" id="PTHR11799">
    <property type="entry name" value="PARAOXONASE"/>
    <property type="match status" value="1"/>
</dbReference>
<accession>A0ABY4DQJ8</accession>
<feature type="chain" id="PRO_5046564668" description="Strictosidine synthase conserved region domain-containing protein" evidence="1">
    <location>
        <begin position="28"/>
        <end position="365"/>
    </location>
</feature>
<keyword evidence="4" id="KW-1185">Reference proteome</keyword>
<dbReference type="EMBL" id="CP091508">
    <property type="protein sequence ID" value="UOO81333.1"/>
    <property type="molecule type" value="Genomic_DNA"/>
</dbReference>
<reference evidence="3 4" key="1">
    <citation type="journal article" date="2022" name="Res Sq">
        <title>Evolution of multicellular longitudinally dividing oral cavity symbionts (Neisseriaceae).</title>
        <authorList>
            <person name="Nyongesa S."/>
            <person name="Weber P."/>
            <person name="Bernet E."/>
            <person name="Pullido F."/>
            <person name="Nieckarz M."/>
            <person name="Delaby M."/>
            <person name="Nieves C."/>
            <person name="Viehboeck T."/>
            <person name="Krause N."/>
            <person name="Rivera-Millot A."/>
            <person name="Nakamura A."/>
            <person name="Vischer N."/>
            <person name="VanNieuwenhze M."/>
            <person name="Brun Y."/>
            <person name="Cava F."/>
            <person name="Bulgheresi S."/>
            <person name="Veyrier F."/>
        </authorList>
    </citation>
    <scope>NUCLEOTIDE SEQUENCE [LARGE SCALE GENOMIC DNA]</scope>
    <source>
        <strain evidence="3 4">CCUG 63373m</strain>
    </source>
</reference>
<feature type="domain" description="Strictosidine synthase conserved region" evidence="2">
    <location>
        <begin position="200"/>
        <end position="255"/>
    </location>
</feature>
<dbReference type="RefSeq" id="WP_244784397.1">
    <property type="nucleotide sequence ID" value="NZ_CP091508.1"/>
</dbReference>
<gene>
    <name evidence="3" type="ORF">LVJ83_10220</name>
</gene>
<evidence type="ECO:0000256" key="1">
    <source>
        <dbReference type="SAM" id="SignalP"/>
    </source>
</evidence>
<evidence type="ECO:0000313" key="3">
    <source>
        <dbReference type="EMBL" id="UOO81333.1"/>
    </source>
</evidence>
<proteinExistence type="predicted"/>
<dbReference type="Gene3D" id="2.120.10.30">
    <property type="entry name" value="TolB, C-terminal domain"/>
    <property type="match status" value="1"/>
</dbReference>
<protein>
    <recommendedName>
        <fullName evidence="2">Strictosidine synthase conserved region domain-containing protein</fullName>
    </recommendedName>
</protein>
<evidence type="ECO:0000259" key="2">
    <source>
        <dbReference type="Pfam" id="PF03088"/>
    </source>
</evidence>
<dbReference type="SUPFAM" id="SSF63829">
    <property type="entry name" value="Calcium-dependent phosphotriesterase"/>
    <property type="match status" value="1"/>
</dbReference>
<evidence type="ECO:0000313" key="4">
    <source>
        <dbReference type="Proteomes" id="UP000829817"/>
    </source>
</evidence>
<dbReference type="InterPro" id="IPR018119">
    <property type="entry name" value="Strictosidine_synth_cons-reg"/>
</dbReference>
<feature type="signal peptide" evidence="1">
    <location>
        <begin position="1"/>
        <end position="27"/>
    </location>
</feature>
<name>A0ABY4DQJ8_9NEIS</name>
<dbReference type="InterPro" id="IPR011042">
    <property type="entry name" value="6-blade_b-propeller_TolB-like"/>
</dbReference>
<dbReference type="Pfam" id="PF03088">
    <property type="entry name" value="Str_synth"/>
    <property type="match status" value="1"/>
</dbReference>
<dbReference type="Proteomes" id="UP000829817">
    <property type="component" value="Chromosome"/>
</dbReference>
<sequence>MKLTVKHTMAALILSAALMNTACNSIADTMHNNNPKQTHDLTKAASVTALHYINGIQSPEDLVAVPDSKWIIASGMAPKSGLHLIDSQNKTAQKWIAPKASSPSALYPDSEPQPQPDKLQAHGISLREIGGGKAHLYVVNHYGADSSAPTRETIEIFEVDMNADKPTLAWLGNVRLPNGLAGNSVVAGADGAIYTTVMTHPAHTLEDMFGGKPTGAVYRWTPQTRRFEKLQGTELNGNNGIELSQDGKYIYVAHMQGVSQFTTANPAKRVATNTLNYGLADNLHWHGNVLITAGSMLQDCHQGIRPDCLKDFHITQINPENLTLKPVMKGRYTTEFSGVSTVLPVGNTYWLGSFYRNKAAYFTVK</sequence>
<dbReference type="InterPro" id="IPR051288">
    <property type="entry name" value="Serum_paraoxonase/arylesterase"/>
</dbReference>
<organism evidence="3 4">
    <name type="scientific">Uruburuella testudinis</name>
    <dbReference type="NCBI Taxonomy" id="1282863"/>
    <lineage>
        <taxon>Bacteria</taxon>
        <taxon>Pseudomonadati</taxon>
        <taxon>Pseudomonadota</taxon>
        <taxon>Betaproteobacteria</taxon>
        <taxon>Neisseriales</taxon>
        <taxon>Neisseriaceae</taxon>
        <taxon>Uruburuella</taxon>
    </lineage>
</organism>
<dbReference type="PANTHER" id="PTHR11799:SF12">
    <property type="entry name" value="PARAOXONASE-RELATED"/>
    <property type="match status" value="1"/>
</dbReference>